<evidence type="ECO:0000256" key="1">
    <source>
        <dbReference type="ARBA" id="ARBA00022729"/>
    </source>
</evidence>
<dbReference type="Proteomes" id="UP000554235">
    <property type="component" value="Unassembled WGS sequence"/>
</dbReference>
<feature type="domain" description="Alginate lyase" evidence="4">
    <location>
        <begin position="216"/>
        <end position="452"/>
    </location>
</feature>
<keyword evidence="2" id="KW-0456">Lyase</keyword>
<keyword evidence="3" id="KW-1133">Transmembrane helix</keyword>
<accession>A0A8H4P7J4</accession>
<reference evidence="5 6" key="1">
    <citation type="submission" date="2020-01" db="EMBL/GenBank/DDBJ databases">
        <title>Identification and distribution of gene clusters putatively required for synthesis of sphingolipid metabolism inhibitors in phylogenetically diverse species of the filamentous fungus Fusarium.</title>
        <authorList>
            <person name="Kim H.-S."/>
            <person name="Busman M."/>
            <person name="Brown D.W."/>
            <person name="Divon H."/>
            <person name="Uhlig S."/>
            <person name="Proctor R.H."/>
        </authorList>
    </citation>
    <scope>NUCLEOTIDE SEQUENCE [LARGE SCALE GENOMIC DNA]</scope>
    <source>
        <strain evidence="5 6">NRRL 20459</strain>
    </source>
</reference>
<sequence>SLVKRLDQKYTVARWPPVAETYPETERQLRWDTECYYTRLSLAISQLASARPIRDKFRAVMLEIGALRWRRSGTPSEIRVSSAPPTGCVWGSTAENANGSAVKPLIRLGTLPSTTPAMFFNIIISVLSLFFLASLCGLVQPSPATGIGGTAKRDIGEYHKQIFLHPGALHTAQDIQRVKTRVKSQQEPWARAFKHLEASKLAQITWKPTPQTILVRGANPDYPENYGHAYRDAHSAYQLALRWLVSGNASYADAAATILDAWSSTLTEIQGNEDKFLAAGLYGYQFANAAELVRLYPGWSQANQSRFGIMLNDIFAANNRLFLDHHNNKPDFYYANWDFCNIASLLAIGIFNDNQTMFNFAVDYFKYGPPGGVVANGALPFFSIANFTEEESGKILMQGQEAGRDQGHALLCFALLGVIGQQGYNQGVDLYSVYGNEILNGAEYAAKYNTNHSVPYTPYRSWEGVLPVVSAKSRGNVRPGFEAISSHYAEVKGLNASWSKEFRDYVNANLTGNIEGGGGDYGPNSGGFDDFGHGTLMYRRRSD</sequence>
<evidence type="ECO:0000256" key="2">
    <source>
        <dbReference type="ARBA" id="ARBA00023239"/>
    </source>
</evidence>
<keyword evidence="6" id="KW-1185">Reference proteome</keyword>
<evidence type="ECO:0000313" key="6">
    <source>
        <dbReference type="Proteomes" id="UP000554235"/>
    </source>
</evidence>
<protein>
    <recommendedName>
        <fullName evidence="4">Alginate lyase domain-containing protein</fullName>
    </recommendedName>
</protein>
<evidence type="ECO:0000256" key="3">
    <source>
        <dbReference type="SAM" id="Phobius"/>
    </source>
</evidence>
<dbReference type="InterPro" id="IPR008929">
    <property type="entry name" value="Chondroitin_lyas"/>
</dbReference>
<dbReference type="OrthoDB" id="5302720at2759"/>
<evidence type="ECO:0000259" key="4">
    <source>
        <dbReference type="Pfam" id="PF05426"/>
    </source>
</evidence>
<dbReference type="Gene3D" id="1.50.10.100">
    <property type="entry name" value="Chondroitin AC/alginate lyase"/>
    <property type="match status" value="1"/>
</dbReference>
<comment type="caution">
    <text evidence="5">The sequence shown here is derived from an EMBL/GenBank/DDBJ whole genome shotgun (WGS) entry which is preliminary data.</text>
</comment>
<dbReference type="SUPFAM" id="SSF48230">
    <property type="entry name" value="Chondroitin AC/alginate lyase"/>
    <property type="match status" value="1"/>
</dbReference>
<organism evidence="5 6">
    <name type="scientific">Fusarium albosuccineum</name>
    <dbReference type="NCBI Taxonomy" id="1237068"/>
    <lineage>
        <taxon>Eukaryota</taxon>
        <taxon>Fungi</taxon>
        <taxon>Dikarya</taxon>
        <taxon>Ascomycota</taxon>
        <taxon>Pezizomycotina</taxon>
        <taxon>Sordariomycetes</taxon>
        <taxon>Hypocreomycetidae</taxon>
        <taxon>Hypocreales</taxon>
        <taxon>Nectriaceae</taxon>
        <taxon>Fusarium</taxon>
        <taxon>Fusarium decemcellulare species complex</taxon>
    </lineage>
</organism>
<keyword evidence="3" id="KW-0472">Membrane</keyword>
<name>A0A8H4P7J4_9HYPO</name>
<dbReference type="GO" id="GO:0016829">
    <property type="term" value="F:lyase activity"/>
    <property type="evidence" value="ECO:0007669"/>
    <property type="project" value="UniProtKB-KW"/>
</dbReference>
<feature type="transmembrane region" description="Helical" evidence="3">
    <location>
        <begin position="117"/>
        <end position="135"/>
    </location>
</feature>
<feature type="non-terminal residue" evidence="5">
    <location>
        <position position="1"/>
    </location>
</feature>
<keyword evidence="3" id="KW-0812">Transmembrane</keyword>
<evidence type="ECO:0000313" key="5">
    <source>
        <dbReference type="EMBL" id="KAF4460293.1"/>
    </source>
</evidence>
<dbReference type="AlphaFoldDB" id="A0A8H4P7J4"/>
<gene>
    <name evidence="5" type="ORF">FALBO_12921</name>
</gene>
<dbReference type="InterPro" id="IPR008397">
    <property type="entry name" value="Alginate_lyase_dom"/>
</dbReference>
<feature type="non-terminal residue" evidence="5">
    <location>
        <position position="543"/>
    </location>
</feature>
<keyword evidence="1" id="KW-0732">Signal</keyword>
<proteinExistence type="predicted"/>
<dbReference type="GO" id="GO:0042597">
    <property type="term" value="C:periplasmic space"/>
    <property type="evidence" value="ECO:0007669"/>
    <property type="project" value="InterPro"/>
</dbReference>
<dbReference type="Pfam" id="PF05426">
    <property type="entry name" value="Alginate_lyase"/>
    <property type="match status" value="1"/>
</dbReference>
<dbReference type="EMBL" id="JAADYS010001975">
    <property type="protein sequence ID" value="KAF4460293.1"/>
    <property type="molecule type" value="Genomic_DNA"/>
</dbReference>